<keyword evidence="2 3" id="KW-0175">Coiled coil</keyword>
<dbReference type="InterPro" id="IPR019579">
    <property type="entry name" value="FAM161A/B"/>
</dbReference>
<dbReference type="PANTHER" id="PTHR21501:SF1">
    <property type="entry name" value="PROTEIN FAM-161"/>
    <property type="match status" value="1"/>
</dbReference>
<dbReference type="InterPro" id="IPR051655">
    <property type="entry name" value="FAM161"/>
</dbReference>
<keyword evidence="6" id="KW-1185">Reference proteome</keyword>
<dbReference type="EMBL" id="UYJE01002404">
    <property type="protein sequence ID" value="VDI10420.1"/>
    <property type="molecule type" value="Genomic_DNA"/>
</dbReference>
<dbReference type="Proteomes" id="UP000596742">
    <property type="component" value="Unassembled WGS sequence"/>
</dbReference>
<feature type="region of interest" description="Disordered" evidence="4">
    <location>
        <begin position="579"/>
        <end position="608"/>
    </location>
</feature>
<dbReference type="GO" id="GO:0005929">
    <property type="term" value="C:cilium"/>
    <property type="evidence" value="ECO:0007669"/>
    <property type="project" value="TreeGrafter"/>
</dbReference>
<dbReference type="AlphaFoldDB" id="A0A8B6CW84"/>
<sequence length="733" mass="86486">MATMATSHNLSVMTNSCIKPPVDPQTGLSSTMHERPKPSMSYLFDEMSNGYVYEHERQQFYENGSPDLVTPEPALKTIARDLSNCTDEEFYEKLTQIKNEHKKTLVLCEKLYKEKVNHQNQTEISGIGPRPVTITSTLNGLDSSAVHNLDVTSRDYIKGQETILDRYASSKPPLPLSKTQRISRSPSDIPVCRPSSAPVHRRGSLTKSLEDEVWKSISERREKQTIDNYEDEQHLQNRSYGENENPELSGALSHIEDMWEEFSIDEYYPRSRQRPSSATVTRGEKEEKEWRHRITIPKPFKMTIREENKEKTVSKAQIELEEQRKQQEAEERIECSKKFKAAPVPAHVYLPLFDEIMEQQETKRRFLQQNSQELLKSQEKPFKFHYRERSKERQTRIQSAPTRRETKSKHMFKANPVPDYLYDNSVYDRILEEEEYRKIRMKMRSEELLKSSSLPSNMEALQKAKELKAKEKAIKRKKKHYSKTKVNHEVPDYDELYLHFQKELSRRKNERDGTVVKPFHLHTENMRSSREKIISDIANDERTLKENRWPYKNPRTTPRRSLGHLSTSLDSIPAKMTNAAALRSSQSKKKLSTMTEKERREIDEERRKRNKEMKYRRLINERASTENLSETNEQRLRRYREAERERMEQYEKELQNMKDRIDQRPLLFEQESQVNAKKTAEKKFTAKLHSHGLNEDALQTRSSRTVSVHDSYDSYDDDFDDTYIKTKEVEVES</sequence>
<evidence type="ECO:0000256" key="1">
    <source>
        <dbReference type="ARBA" id="ARBA00006663"/>
    </source>
</evidence>
<evidence type="ECO:0000256" key="4">
    <source>
        <dbReference type="SAM" id="MobiDB-lite"/>
    </source>
</evidence>
<feature type="region of interest" description="Disordered" evidence="4">
    <location>
        <begin position="388"/>
        <end position="409"/>
    </location>
</feature>
<evidence type="ECO:0000313" key="6">
    <source>
        <dbReference type="Proteomes" id="UP000596742"/>
    </source>
</evidence>
<gene>
    <name evidence="5" type="ORF">MGAL_10B076631</name>
</gene>
<protein>
    <submittedName>
        <fullName evidence="5">Protein FAM161A</fullName>
    </submittedName>
</protein>
<feature type="compositionally biased region" description="Polar residues" evidence="4">
    <location>
        <begin position="177"/>
        <end position="186"/>
    </location>
</feature>
<name>A0A8B6CW84_MYTGA</name>
<dbReference type="GO" id="GO:0005856">
    <property type="term" value="C:cytoskeleton"/>
    <property type="evidence" value="ECO:0007669"/>
    <property type="project" value="UniProtKB-ARBA"/>
</dbReference>
<comment type="similarity">
    <text evidence="1">Belongs to the FAM161 family.</text>
</comment>
<dbReference type="GO" id="GO:0044782">
    <property type="term" value="P:cilium organization"/>
    <property type="evidence" value="ECO:0007669"/>
    <property type="project" value="TreeGrafter"/>
</dbReference>
<feature type="compositionally biased region" description="Basic and acidic residues" evidence="4">
    <location>
        <begin position="595"/>
        <end position="608"/>
    </location>
</feature>
<comment type="caution">
    <text evidence="5">The sequence shown here is derived from an EMBL/GenBank/DDBJ whole genome shotgun (WGS) entry which is preliminary data.</text>
</comment>
<dbReference type="Pfam" id="PF10595">
    <property type="entry name" value="FAM161A_B"/>
    <property type="match status" value="1"/>
</dbReference>
<evidence type="ECO:0000256" key="2">
    <source>
        <dbReference type="ARBA" id="ARBA00023054"/>
    </source>
</evidence>
<feature type="region of interest" description="Disordered" evidence="4">
    <location>
        <begin position="169"/>
        <end position="204"/>
    </location>
</feature>
<evidence type="ECO:0000313" key="5">
    <source>
        <dbReference type="EMBL" id="VDI10420.1"/>
    </source>
</evidence>
<dbReference type="OrthoDB" id="2150121at2759"/>
<feature type="region of interest" description="Disordered" evidence="4">
    <location>
        <begin position="224"/>
        <end position="247"/>
    </location>
</feature>
<feature type="region of interest" description="Disordered" evidence="4">
    <location>
        <begin position="270"/>
        <end position="289"/>
    </location>
</feature>
<dbReference type="PANTHER" id="PTHR21501">
    <property type="entry name" value="PROTEIN FAM-161"/>
    <property type="match status" value="1"/>
</dbReference>
<organism evidence="5 6">
    <name type="scientific">Mytilus galloprovincialis</name>
    <name type="common">Mediterranean mussel</name>
    <dbReference type="NCBI Taxonomy" id="29158"/>
    <lineage>
        <taxon>Eukaryota</taxon>
        <taxon>Metazoa</taxon>
        <taxon>Spiralia</taxon>
        <taxon>Lophotrochozoa</taxon>
        <taxon>Mollusca</taxon>
        <taxon>Bivalvia</taxon>
        <taxon>Autobranchia</taxon>
        <taxon>Pteriomorphia</taxon>
        <taxon>Mytilida</taxon>
        <taxon>Mytiloidea</taxon>
        <taxon>Mytilidae</taxon>
        <taxon>Mytilinae</taxon>
        <taxon>Mytilus</taxon>
    </lineage>
</organism>
<reference evidence="5" key="1">
    <citation type="submission" date="2018-11" db="EMBL/GenBank/DDBJ databases">
        <authorList>
            <person name="Alioto T."/>
            <person name="Alioto T."/>
        </authorList>
    </citation>
    <scope>NUCLEOTIDE SEQUENCE</scope>
</reference>
<feature type="region of interest" description="Disordered" evidence="4">
    <location>
        <begin position="16"/>
        <end position="36"/>
    </location>
</feature>
<feature type="coiled-coil region" evidence="3">
    <location>
        <begin position="306"/>
        <end position="333"/>
    </location>
</feature>
<accession>A0A8B6CW84</accession>
<feature type="region of interest" description="Disordered" evidence="4">
    <location>
        <begin position="546"/>
        <end position="566"/>
    </location>
</feature>
<evidence type="ECO:0000256" key="3">
    <source>
        <dbReference type="SAM" id="Coils"/>
    </source>
</evidence>
<proteinExistence type="inferred from homology"/>
<feature type="compositionally biased region" description="Basic and acidic residues" evidence="4">
    <location>
        <begin position="224"/>
        <end position="235"/>
    </location>
</feature>